<keyword evidence="1" id="KW-1133">Transmembrane helix</keyword>
<keyword evidence="1" id="KW-0472">Membrane</keyword>
<protein>
    <recommendedName>
        <fullName evidence="4">Multicomponent Na+:H+ antiporter subunit B</fullName>
    </recommendedName>
</protein>
<name>A0A1M4YVD3_9FIRM</name>
<evidence type="ECO:0000313" key="3">
    <source>
        <dbReference type="Proteomes" id="UP000184251"/>
    </source>
</evidence>
<dbReference type="STRING" id="1120975.SAMN02746064_01856"/>
<organism evidence="2 3">
    <name type="scientific">Alkalibacter saccharofermentans DSM 14828</name>
    <dbReference type="NCBI Taxonomy" id="1120975"/>
    <lineage>
        <taxon>Bacteria</taxon>
        <taxon>Bacillati</taxon>
        <taxon>Bacillota</taxon>
        <taxon>Clostridia</taxon>
        <taxon>Eubacteriales</taxon>
        <taxon>Eubacteriaceae</taxon>
        <taxon>Alkalibacter</taxon>
    </lineage>
</organism>
<evidence type="ECO:0008006" key="4">
    <source>
        <dbReference type="Google" id="ProtNLM"/>
    </source>
</evidence>
<accession>A0A1M4YVD3</accession>
<proteinExistence type="predicted"/>
<evidence type="ECO:0000313" key="2">
    <source>
        <dbReference type="EMBL" id="SHF09306.1"/>
    </source>
</evidence>
<keyword evidence="1" id="KW-0812">Transmembrane</keyword>
<feature type="transmembrane region" description="Helical" evidence="1">
    <location>
        <begin position="64"/>
        <end position="82"/>
    </location>
</feature>
<keyword evidence="3" id="KW-1185">Reference proteome</keyword>
<evidence type="ECO:0000256" key="1">
    <source>
        <dbReference type="SAM" id="Phobius"/>
    </source>
</evidence>
<dbReference type="Proteomes" id="UP000184251">
    <property type="component" value="Unassembled WGS sequence"/>
</dbReference>
<sequence>MIRKGLAMLFCISAAAFVLYIYSDTKIVADSFVADYYINNFAKDTFAQNGVAAIYLNYRVFDSIFETLILLVSVTAVINFSWRRDNEK</sequence>
<gene>
    <name evidence="2" type="ORF">SAMN02746064_01856</name>
</gene>
<dbReference type="RefSeq" id="WP_073271315.1">
    <property type="nucleotide sequence ID" value="NZ_FQTU01000014.1"/>
</dbReference>
<dbReference type="EMBL" id="FQTU01000014">
    <property type="protein sequence ID" value="SHF09306.1"/>
    <property type="molecule type" value="Genomic_DNA"/>
</dbReference>
<dbReference type="AlphaFoldDB" id="A0A1M4YVD3"/>
<dbReference type="OrthoDB" id="9798859at2"/>
<reference evidence="2 3" key="1">
    <citation type="submission" date="2016-11" db="EMBL/GenBank/DDBJ databases">
        <authorList>
            <person name="Jaros S."/>
            <person name="Januszkiewicz K."/>
            <person name="Wedrychowicz H."/>
        </authorList>
    </citation>
    <scope>NUCLEOTIDE SEQUENCE [LARGE SCALE GENOMIC DNA]</scope>
    <source>
        <strain evidence="2 3">DSM 14828</strain>
    </source>
</reference>